<dbReference type="Gene3D" id="3.90.550.10">
    <property type="entry name" value="Spore Coat Polysaccharide Biosynthesis Protein SpsA, Chain A"/>
    <property type="match status" value="1"/>
</dbReference>
<dbReference type="InterPro" id="IPR001173">
    <property type="entry name" value="Glyco_trans_2-like"/>
</dbReference>
<comment type="caution">
    <text evidence="6">The sequence shown here is derived from an EMBL/GenBank/DDBJ whole genome shotgun (WGS) entry which is preliminary data.</text>
</comment>
<dbReference type="GO" id="GO:0016757">
    <property type="term" value="F:glycosyltransferase activity"/>
    <property type="evidence" value="ECO:0007669"/>
    <property type="project" value="UniProtKB-KW"/>
</dbReference>
<evidence type="ECO:0000256" key="2">
    <source>
        <dbReference type="ARBA" id="ARBA00022676"/>
    </source>
</evidence>
<dbReference type="InterPro" id="IPR029044">
    <property type="entry name" value="Nucleotide-diphossugar_trans"/>
</dbReference>
<gene>
    <name evidence="6" type="ORF">FAP39_12860</name>
</gene>
<keyword evidence="4" id="KW-1133">Transmembrane helix</keyword>
<dbReference type="EMBL" id="SULI01000017">
    <property type="protein sequence ID" value="TKZ18076.1"/>
    <property type="molecule type" value="Genomic_DNA"/>
</dbReference>
<reference evidence="6 7" key="1">
    <citation type="submission" date="2019-04" db="EMBL/GenBank/DDBJ databases">
        <title>Genome sequence of Pelagicola litoralis CL-ES2.</title>
        <authorList>
            <person name="Cao J."/>
        </authorList>
    </citation>
    <scope>NUCLEOTIDE SEQUENCE [LARGE SCALE GENOMIC DNA]</scope>
    <source>
        <strain evidence="6 7">CL-ES2</strain>
    </source>
</reference>
<dbReference type="AlphaFoldDB" id="A0A4U7MZ41"/>
<dbReference type="PANTHER" id="PTHR43179">
    <property type="entry name" value="RHAMNOSYLTRANSFERASE WBBL"/>
    <property type="match status" value="1"/>
</dbReference>
<dbReference type="Proteomes" id="UP000306575">
    <property type="component" value="Unassembled WGS sequence"/>
</dbReference>
<keyword evidence="4" id="KW-0472">Membrane</keyword>
<evidence type="ECO:0000259" key="5">
    <source>
        <dbReference type="Pfam" id="PF00535"/>
    </source>
</evidence>
<protein>
    <submittedName>
        <fullName evidence="6">Glycosyltransferase</fullName>
    </submittedName>
</protein>
<dbReference type="Pfam" id="PF00535">
    <property type="entry name" value="Glycos_transf_2"/>
    <property type="match status" value="1"/>
</dbReference>
<sequence length="339" mass="38405">MTAATHRANIGDGQVVKLVAIVVTHNRLGQLKKTLAALLATPPQHLDAVIVFNNASTDETESWLQTLQDPRVWTETAAENIGGAGGFEAAMRLAMKRYSPDWVVLMDDDGRPEPGALRAFQAHADGRFDAIAAAVFMPDGQICDINRPSVNPFWRKRRFFQTLRQGREGFHLAPSDYVAAPQTVDAASFVGLFLSRNAIRRAGYPDGRLFIYGDDTLYTLRLTKLGGKVEFCPDIRFTHDFTSKSKGTKRFHPLWKTYYHHRNILKVYAFAAGRWYFLVFAVLFPRWITMGLFHKSDRVTFFKLLFRGIFDGHRTKSDICHKNVLALARPHQDKSAKFD</sequence>
<keyword evidence="2" id="KW-0328">Glycosyltransferase</keyword>
<keyword evidence="3 6" id="KW-0808">Transferase</keyword>
<evidence type="ECO:0000313" key="6">
    <source>
        <dbReference type="EMBL" id="TKZ18076.1"/>
    </source>
</evidence>
<organism evidence="6 7">
    <name type="scientific">Shimia litoralis</name>
    <dbReference type="NCBI Taxonomy" id="420403"/>
    <lineage>
        <taxon>Bacteria</taxon>
        <taxon>Pseudomonadati</taxon>
        <taxon>Pseudomonadota</taxon>
        <taxon>Alphaproteobacteria</taxon>
        <taxon>Rhodobacterales</taxon>
        <taxon>Roseobacteraceae</taxon>
    </lineage>
</organism>
<feature type="transmembrane region" description="Helical" evidence="4">
    <location>
        <begin position="275"/>
        <end position="293"/>
    </location>
</feature>
<dbReference type="SUPFAM" id="SSF53448">
    <property type="entry name" value="Nucleotide-diphospho-sugar transferases"/>
    <property type="match status" value="1"/>
</dbReference>
<evidence type="ECO:0000313" key="7">
    <source>
        <dbReference type="Proteomes" id="UP000306575"/>
    </source>
</evidence>
<dbReference type="OrthoDB" id="7665907at2"/>
<feature type="domain" description="Glycosyltransferase 2-like" evidence="5">
    <location>
        <begin position="21"/>
        <end position="167"/>
    </location>
</feature>
<keyword evidence="7" id="KW-1185">Reference proteome</keyword>
<evidence type="ECO:0000256" key="4">
    <source>
        <dbReference type="SAM" id="Phobius"/>
    </source>
</evidence>
<evidence type="ECO:0000256" key="1">
    <source>
        <dbReference type="ARBA" id="ARBA00006739"/>
    </source>
</evidence>
<name>A0A4U7MZ41_9RHOB</name>
<proteinExistence type="inferred from homology"/>
<keyword evidence="4" id="KW-0812">Transmembrane</keyword>
<evidence type="ECO:0000256" key="3">
    <source>
        <dbReference type="ARBA" id="ARBA00022679"/>
    </source>
</evidence>
<comment type="similarity">
    <text evidence="1">Belongs to the glycosyltransferase 2 family.</text>
</comment>
<accession>A0A4U7MZ41</accession>
<dbReference type="PANTHER" id="PTHR43179:SF12">
    <property type="entry name" value="GALACTOFURANOSYLTRANSFERASE GLFT2"/>
    <property type="match status" value="1"/>
</dbReference>
<dbReference type="RefSeq" id="WP_138016805.1">
    <property type="nucleotide sequence ID" value="NZ_SULI01000017.1"/>
</dbReference>